<sequence length="233" mass="26488">MFDRIYLYREPLDCCPNYRIVGTSCVECWPGSRGVNCADNCANGFYGRLCREKCLCDPCDKSKGCQNITQEDEGPTRFHWFSILIVSFGGFVVCCILCLSVFCIFRLSASATPNVLTEKDVQNDKDLSEKLPHSLSQKTSSVNVAVSNNTDSDAHCNDVCQRKDCFPTKETDKPKAFQYYHIDLIDEPYNILKLSFKNDVKKMKSEAQPLQKLSRAQHDTFERKRCREAAGML</sequence>
<dbReference type="Proteomes" id="UP000005408">
    <property type="component" value="Unassembled WGS sequence"/>
</dbReference>
<organism evidence="2 3">
    <name type="scientific">Magallana gigas</name>
    <name type="common">Pacific oyster</name>
    <name type="synonym">Crassostrea gigas</name>
    <dbReference type="NCBI Taxonomy" id="29159"/>
    <lineage>
        <taxon>Eukaryota</taxon>
        <taxon>Metazoa</taxon>
        <taxon>Spiralia</taxon>
        <taxon>Lophotrochozoa</taxon>
        <taxon>Mollusca</taxon>
        <taxon>Bivalvia</taxon>
        <taxon>Autobranchia</taxon>
        <taxon>Pteriomorphia</taxon>
        <taxon>Ostreida</taxon>
        <taxon>Ostreoidea</taxon>
        <taxon>Ostreidae</taxon>
        <taxon>Magallana</taxon>
    </lineage>
</organism>
<name>A0A8W8LM19_MAGGI</name>
<keyword evidence="3" id="KW-1185">Reference proteome</keyword>
<reference evidence="2" key="1">
    <citation type="submission" date="2022-08" db="UniProtKB">
        <authorList>
            <consortium name="EnsemblMetazoa"/>
        </authorList>
    </citation>
    <scope>IDENTIFICATION</scope>
    <source>
        <strain evidence="2">05x7-T-G4-1.051#20</strain>
    </source>
</reference>
<evidence type="ECO:0000256" key="1">
    <source>
        <dbReference type="SAM" id="Phobius"/>
    </source>
</evidence>
<feature type="transmembrane region" description="Helical" evidence="1">
    <location>
        <begin position="80"/>
        <end position="105"/>
    </location>
</feature>
<evidence type="ECO:0000313" key="3">
    <source>
        <dbReference type="Proteomes" id="UP000005408"/>
    </source>
</evidence>
<keyword evidence="1" id="KW-1133">Transmembrane helix</keyword>
<accession>A0A8W8LM19</accession>
<proteinExistence type="predicted"/>
<keyword evidence="1" id="KW-0812">Transmembrane</keyword>
<protein>
    <submittedName>
        <fullName evidence="2">Uncharacterized protein</fullName>
    </submittedName>
</protein>
<dbReference type="AlphaFoldDB" id="A0A8W8LM19"/>
<keyword evidence="1" id="KW-0472">Membrane</keyword>
<dbReference type="EnsemblMetazoa" id="G28628.4">
    <property type="protein sequence ID" value="G28628.4:cds"/>
    <property type="gene ID" value="G28628"/>
</dbReference>
<evidence type="ECO:0000313" key="2">
    <source>
        <dbReference type="EnsemblMetazoa" id="G28628.4:cds"/>
    </source>
</evidence>